<dbReference type="PROSITE" id="PS51318">
    <property type="entry name" value="TAT"/>
    <property type="match status" value="1"/>
</dbReference>
<feature type="chain" id="PRO_5020273076" evidence="1">
    <location>
        <begin position="45"/>
        <end position="304"/>
    </location>
</feature>
<dbReference type="Pfam" id="PF03009">
    <property type="entry name" value="GDPD"/>
    <property type="match status" value="1"/>
</dbReference>
<dbReference type="AlphaFoldDB" id="A0A4R9AZ82"/>
<dbReference type="InterPro" id="IPR030395">
    <property type="entry name" value="GP_PDE_dom"/>
</dbReference>
<dbReference type="GO" id="GO:0008081">
    <property type="term" value="F:phosphoric diester hydrolase activity"/>
    <property type="evidence" value="ECO:0007669"/>
    <property type="project" value="InterPro"/>
</dbReference>
<dbReference type="PROSITE" id="PS50007">
    <property type="entry name" value="PIPLC_X_DOMAIN"/>
    <property type="match status" value="1"/>
</dbReference>
<protein>
    <submittedName>
        <fullName evidence="3">Glycerophosphodiester phosphodiesterase</fullName>
    </submittedName>
</protein>
<dbReference type="PANTHER" id="PTHR46211:SF1">
    <property type="entry name" value="GLYCEROPHOSPHODIESTER PHOSPHODIESTERASE, CYTOPLASMIC"/>
    <property type="match status" value="1"/>
</dbReference>
<accession>A0A4R9AZ82</accession>
<reference evidence="3 4" key="1">
    <citation type="submission" date="2019-03" db="EMBL/GenBank/DDBJ databases">
        <title>Genomics of glacier-inhabiting Cryobacterium strains.</title>
        <authorList>
            <person name="Liu Q."/>
            <person name="Xin Y.-H."/>
        </authorList>
    </citation>
    <scope>NUCLEOTIDE SEQUENCE [LARGE SCALE GENOMIC DNA]</scope>
    <source>
        <strain evidence="3 4">Hz16</strain>
    </source>
</reference>
<evidence type="ECO:0000259" key="2">
    <source>
        <dbReference type="PROSITE" id="PS51704"/>
    </source>
</evidence>
<dbReference type="Proteomes" id="UP000297983">
    <property type="component" value="Unassembled WGS sequence"/>
</dbReference>
<dbReference type="InterPro" id="IPR006311">
    <property type="entry name" value="TAT_signal"/>
</dbReference>
<organism evidence="3 4">
    <name type="scientific">Cryobacterium gelidum</name>
    <dbReference type="NCBI Taxonomy" id="1259164"/>
    <lineage>
        <taxon>Bacteria</taxon>
        <taxon>Bacillati</taxon>
        <taxon>Actinomycetota</taxon>
        <taxon>Actinomycetes</taxon>
        <taxon>Micrococcales</taxon>
        <taxon>Microbacteriaceae</taxon>
        <taxon>Cryobacterium</taxon>
    </lineage>
</organism>
<dbReference type="EMBL" id="SOHL01000005">
    <property type="protein sequence ID" value="TFD73129.1"/>
    <property type="molecule type" value="Genomic_DNA"/>
</dbReference>
<dbReference type="Gene3D" id="3.20.20.190">
    <property type="entry name" value="Phosphatidylinositol (PI) phosphodiesterase"/>
    <property type="match status" value="1"/>
</dbReference>
<dbReference type="GO" id="GO:0006629">
    <property type="term" value="P:lipid metabolic process"/>
    <property type="evidence" value="ECO:0007669"/>
    <property type="project" value="InterPro"/>
</dbReference>
<evidence type="ECO:0000256" key="1">
    <source>
        <dbReference type="SAM" id="SignalP"/>
    </source>
</evidence>
<dbReference type="SUPFAM" id="SSF51695">
    <property type="entry name" value="PLC-like phosphodiesterases"/>
    <property type="match status" value="1"/>
</dbReference>
<gene>
    <name evidence="3" type="ORF">E3T50_03410</name>
</gene>
<dbReference type="PANTHER" id="PTHR46211">
    <property type="entry name" value="GLYCEROPHOSPHORYL DIESTER PHOSPHODIESTERASE"/>
    <property type="match status" value="1"/>
</dbReference>
<keyword evidence="1" id="KW-0732">Signal</keyword>
<dbReference type="InterPro" id="IPR017946">
    <property type="entry name" value="PLC-like_Pdiesterase_TIM-brl"/>
</dbReference>
<dbReference type="PROSITE" id="PS51704">
    <property type="entry name" value="GP_PDE"/>
    <property type="match status" value="1"/>
</dbReference>
<name>A0A4R9AZ82_9MICO</name>
<proteinExistence type="predicted"/>
<keyword evidence="4" id="KW-1185">Reference proteome</keyword>
<evidence type="ECO:0000313" key="4">
    <source>
        <dbReference type="Proteomes" id="UP000297983"/>
    </source>
</evidence>
<evidence type="ECO:0000313" key="3">
    <source>
        <dbReference type="EMBL" id="TFD73129.1"/>
    </source>
</evidence>
<sequence length="304" mass="32634">MSTTTLTVPAATFRRRRVAVAVAVAAAVALVAGLSVGAAPSAFASESDDVINAAHRGASQSTPENTLAAFRAGTDQGADLIEIDVQRSADGELVVIHDTNLTRTTNAKDLFPDRAPWNVRDFTAAEMQTLDAGSWKGAQFTGEKLPTFAEAIEVIRKSGSGMLLEIKAPELYPGIEAEISSALRESRGYVQSAVGQDKLVVQSFNFDSMKTFTELEPTVPVGLLGTPRIDQLPELATWADQVNPYHTSIDAAYVAEVHRLGMDVLVWTVNSEADMVRAIELGVDGVITNRPDVLNTLLEIEPER</sequence>
<feature type="signal peptide" evidence="1">
    <location>
        <begin position="1"/>
        <end position="44"/>
    </location>
</feature>
<dbReference type="RefSeq" id="WP_134550594.1">
    <property type="nucleotide sequence ID" value="NZ_SOHL01000005.1"/>
</dbReference>
<feature type="domain" description="GP-PDE" evidence="2">
    <location>
        <begin position="50"/>
        <end position="298"/>
    </location>
</feature>
<comment type="caution">
    <text evidence="3">The sequence shown here is derived from an EMBL/GenBank/DDBJ whole genome shotgun (WGS) entry which is preliminary data.</text>
</comment>